<evidence type="ECO:0000256" key="1">
    <source>
        <dbReference type="ARBA" id="ARBA00000798"/>
    </source>
</evidence>
<evidence type="ECO:0000256" key="2">
    <source>
        <dbReference type="ARBA" id="ARBA00008664"/>
    </source>
</evidence>
<dbReference type="GO" id="GO:0004630">
    <property type="term" value="F:phospholipase D activity"/>
    <property type="evidence" value="ECO:0007669"/>
    <property type="project" value="UniProtKB-EC"/>
</dbReference>
<comment type="catalytic activity">
    <reaction evidence="1">
        <text>a 1,2-diacyl-sn-glycero-3-phosphocholine + H2O = a 1,2-diacyl-sn-glycero-3-phosphate + choline + H(+)</text>
        <dbReference type="Rhea" id="RHEA:14445"/>
        <dbReference type="ChEBI" id="CHEBI:15354"/>
        <dbReference type="ChEBI" id="CHEBI:15377"/>
        <dbReference type="ChEBI" id="CHEBI:15378"/>
        <dbReference type="ChEBI" id="CHEBI:57643"/>
        <dbReference type="ChEBI" id="CHEBI:58608"/>
        <dbReference type="EC" id="3.1.4.4"/>
    </reaction>
</comment>
<evidence type="ECO:0000256" key="5">
    <source>
        <dbReference type="ARBA" id="ARBA00022963"/>
    </source>
</evidence>
<dbReference type="OrthoDB" id="92272at2"/>
<dbReference type="PROSITE" id="PS50035">
    <property type="entry name" value="PLD"/>
    <property type="match status" value="1"/>
</dbReference>
<feature type="transmembrane region" description="Helical" evidence="7">
    <location>
        <begin position="7"/>
        <end position="27"/>
    </location>
</feature>
<evidence type="ECO:0000313" key="10">
    <source>
        <dbReference type="Proteomes" id="UP000288212"/>
    </source>
</evidence>
<dbReference type="Proteomes" id="UP000288212">
    <property type="component" value="Unassembled WGS sequence"/>
</dbReference>
<keyword evidence="7" id="KW-0472">Membrane</keyword>
<dbReference type="AlphaFoldDB" id="A0A432VUK6"/>
<evidence type="ECO:0000256" key="6">
    <source>
        <dbReference type="ARBA" id="ARBA00023098"/>
    </source>
</evidence>
<dbReference type="InterPro" id="IPR051406">
    <property type="entry name" value="PLD_domain"/>
</dbReference>
<dbReference type="GO" id="GO:0006793">
    <property type="term" value="P:phosphorus metabolic process"/>
    <property type="evidence" value="ECO:0007669"/>
    <property type="project" value="UniProtKB-ARBA"/>
</dbReference>
<keyword evidence="4" id="KW-0378">Hydrolase</keyword>
<proteinExistence type="inferred from homology"/>
<dbReference type="EMBL" id="PIPI01000003">
    <property type="protein sequence ID" value="RUO20131.1"/>
    <property type="molecule type" value="Genomic_DNA"/>
</dbReference>
<name>A0A432VUK6_9GAMM</name>
<gene>
    <name evidence="9" type="ORF">CWE06_05745</name>
</gene>
<dbReference type="PANTHER" id="PTHR43856">
    <property type="entry name" value="CARDIOLIPIN HYDROLASE"/>
    <property type="match status" value="1"/>
</dbReference>
<dbReference type="GO" id="GO:0016891">
    <property type="term" value="F:RNA endonuclease activity producing 5'-phosphomonoesters, hydrolytic mechanism"/>
    <property type="evidence" value="ECO:0007669"/>
    <property type="project" value="TreeGrafter"/>
</dbReference>
<reference evidence="9 10" key="1">
    <citation type="journal article" date="2011" name="Front. Microbiol.">
        <title>Genomic signatures of strain selection and enhancement in Bacillus atrophaeus var. globigii, a historical biowarfare simulant.</title>
        <authorList>
            <person name="Gibbons H.S."/>
            <person name="Broomall S.M."/>
            <person name="McNew L.A."/>
            <person name="Daligault H."/>
            <person name="Chapman C."/>
            <person name="Bruce D."/>
            <person name="Karavis M."/>
            <person name="Krepps M."/>
            <person name="McGregor P.A."/>
            <person name="Hong C."/>
            <person name="Park K.H."/>
            <person name="Akmal A."/>
            <person name="Feldman A."/>
            <person name="Lin J.S."/>
            <person name="Chang W.E."/>
            <person name="Higgs B.W."/>
            <person name="Demirev P."/>
            <person name="Lindquist J."/>
            <person name="Liem A."/>
            <person name="Fochler E."/>
            <person name="Read T.D."/>
            <person name="Tapia R."/>
            <person name="Johnson S."/>
            <person name="Bishop-Lilly K.A."/>
            <person name="Detter C."/>
            <person name="Han C."/>
            <person name="Sozhamannan S."/>
            <person name="Rosenzweig C.N."/>
            <person name="Skowronski E.W."/>
        </authorList>
    </citation>
    <scope>NUCLEOTIDE SEQUENCE [LARGE SCALE GENOMIC DNA]</scope>
    <source>
        <strain evidence="9 10">AK5</strain>
    </source>
</reference>
<keyword evidence="6" id="KW-0443">Lipid metabolism</keyword>
<dbReference type="EC" id="3.1.4.4" evidence="3"/>
<keyword evidence="7" id="KW-1133">Transmembrane helix</keyword>
<keyword evidence="7" id="KW-0812">Transmembrane</keyword>
<evidence type="ECO:0000256" key="7">
    <source>
        <dbReference type="SAM" id="Phobius"/>
    </source>
</evidence>
<dbReference type="CDD" id="cd09129">
    <property type="entry name" value="PLDc_unchar2_1"/>
    <property type="match status" value="1"/>
</dbReference>
<feature type="domain" description="PLD phosphodiesterase" evidence="8">
    <location>
        <begin position="207"/>
        <end position="239"/>
    </location>
</feature>
<comment type="similarity">
    <text evidence="2">Belongs to the phospholipase D family.</text>
</comment>
<dbReference type="InterPro" id="IPR025202">
    <property type="entry name" value="PLD-like_dom"/>
</dbReference>
<comment type="caution">
    <text evidence="9">The sequence shown here is derived from an EMBL/GenBank/DDBJ whole genome shotgun (WGS) entry which is preliminary data.</text>
</comment>
<keyword evidence="10" id="KW-1185">Reference proteome</keyword>
<dbReference type="InterPro" id="IPR001736">
    <property type="entry name" value="PLipase_D/transphosphatidylase"/>
</dbReference>
<protein>
    <recommendedName>
        <fullName evidence="3">phospholipase D</fullName>
        <ecNumber evidence="3">3.1.4.4</ecNumber>
    </recommendedName>
</protein>
<evidence type="ECO:0000259" key="8">
    <source>
        <dbReference type="PROSITE" id="PS50035"/>
    </source>
</evidence>
<dbReference type="GO" id="GO:0016042">
    <property type="term" value="P:lipid catabolic process"/>
    <property type="evidence" value="ECO:0007669"/>
    <property type="project" value="UniProtKB-KW"/>
</dbReference>
<keyword evidence="5" id="KW-0442">Lipid degradation</keyword>
<dbReference type="SUPFAM" id="SSF56024">
    <property type="entry name" value="Phospholipase D/nuclease"/>
    <property type="match status" value="2"/>
</dbReference>
<dbReference type="RefSeq" id="WP_126792080.1">
    <property type="nucleotide sequence ID" value="NZ_PIPI01000003.1"/>
</dbReference>
<dbReference type="PANTHER" id="PTHR43856:SF1">
    <property type="entry name" value="MITOCHONDRIAL CARDIOLIPIN HYDROLASE"/>
    <property type="match status" value="1"/>
</dbReference>
<dbReference type="Pfam" id="PF13091">
    <property type="entry name" value="PLDc_2"/>
    <property type="match status" value="1"/>
</dbReference>
<evidence type="ECO:0000313" key="9">
    <source>
        <dbReference type="EMBL" id="RUO20131.1"/>
    </source>
</evidence>
<accession>A0A432VUK6</accession>
<evidence type="ECO:0000256" key="3">
    <source>
        <dbReference type="ARBA" id="ARBA00012027"/>
    </source>
</evidence>
<dbReference type="Gene3D" id="3.30.870.10">
    <property type="entry name" value="Endonuclease Chain A"/>
    <property type="match status" value="2"/>
</dbReference>
<organism evidence="9 10">
    <name type="scientific">Aliidiomarina haloalkalitolerans</name>
    <dbReference type="NCBI Taxonomy" id="859059"/>
    <lineage>
        <taxon>Bacteria</taxon>
        <taxon>Pseudomonadati</taxon>
        <taxon>Pseudomonadota</taxon>
        <taxon>Gammaproteobacteria</taxon>
        <taxon>Alteromonadales</taxon>
        <taxon>Idiomarinaceae</taxon>
        <taxon>Aliidiomarina</taxon>
    </lineage>
</organism>
<sequence length="480" mass="53409">MQKRALIRIVLFGFASIWLATTVYHAYKPLPAGLNLAGAEHSVTQVSFLTDVTYGRESEEDSRYIEQEIFDAVFDMIANARQFILVDMFLFNDFQGAVSEDHRPLSAELTQALIDQKQQYPTMEIHVISDPLNTVYGGRVSEHFQRLEAAGIDVTLTRLARLRDSNPAYSGLWRLLLQPFGNREANTAPNPFGDGRVSIRSYLALFNFKANHRKLIISDQHDSSELVALVTSANPHDGSSAHGNVALRFNGPAVFDLLESEKAVLGFSGGPEVTLNVPSPAPTSANMTLQVVTERAVEQALVDIIDAAQPDEALDLAVFYLSDRHVIQALKRATKRGVSVRVLLDPNKDAFGREKNGVPNRPVGHELAQAGVSVRWCATQGEQCHAKWLMHRSATGQATMLLGSTNFTRRNLHNLNLETSVILRGPVTEQALHAGVEWFDDQWFNRDGRVFSANYEVFAESSLQHRLLYRFMEATGMSTF</sequence>
<evidence type="ECO:0000256" key="4">
    <source>
        <dbReference type="ARBA" id="ARBA00022801"/>
    </source>
</evidence>